<feature type="compositionally biased region" description="Polar residues" evidence="1">
    <location>
        <begin position="471"/>
        <end position="516"/>
    </location>
</feature>
<feature type="region of interest" description="Disordered" evidence="1">
    <location>
        <begin position="669"/>
        <end position="689"/>
    </location>
</feature>
<keyword evidence="2" id="KW-1185">Reference proteome</keyword>
<evidence type="ECO:0000313" key="3">
    <source>
        <dbReference type="WBParaSite" id="EEL_0000482801-mRNA-1"/>
    </source>
</evidence>
<feature type="region of interest" description="Disordered" evidence="1">
    <location>
        <begin position="452"/>
        <end position="597"/>
    </location>
</feature>
<feature type="compositionally biased region" description="Polar residues" evidence="1">
    <location>
        <begin position="212"/>
        <end position="229"/>
    </location>
</feature>
<organism evidence="2 3">
    <name type="scientific">Elaeophora elaphi</name>
    <dbReference type="NCBI Taxonomy" id="1147741"/>
    <lineage>
        <taxon>Eukaryota</taxon>
        <taxon>Metazoa</taxon>
        <taxon>Ecdysozoa</taxon>
        <taxon>Nematoda</taxon>
        <taxon>Chromadorea</taxon>
        <taxon>Rhabditida</taxon>
        <taxon>Spirurina</taxon>
        <taxon>Spiruromorpha</taxon>
        <taxon>Filarioidea</taxon>
        <taxon>Onchocercidae</taxon>
        <taxon>Elaeophora</taxon>
    </lineage>
</organism>
<sequence>MVDPKIFHTRSYRLDIGRSPESVRFGFSGVKLNARIHPQDFELTTSRKREEIKIGCDVLLTMDIGTNELTRPFRIPRRRAGENNAADGIPDKSFFQTKRLRLGGQSDSRSPLASTSSLRKNDSAFSSRIVPLTKKKLVMLPKILFGFKFALLFEYFFYCFRIVQDHQQTPTHSRKSKPGELFDRILDSMVNPPKERKKDAPQDDVDEAGPSGVTTNVSSSPPKRSTSGLTREDLERHQNDDSSCYAFMQREGLMERLLGHKMLTGRVDSHVVLGFLPFDPKDNLPPRNRKNVDHKVLLETLKDALLKVGKKNDDQQDGYNIPATLSHAAVTPSASAAAPYTNQSTAFALYPGPSSQQLPPTTAAFAAGNQYPPTTLAHSSHYSSANINVNNSNSSTVKVNNHPAVMLPPTVLHPYASATNYNISGTSVASYSIPTTSYAATTASGSLTTATVSPVQQQLHQQPPKPLVVPNSSFGRGSHQSGTGTYSTANSNCNFSELRTSQNPYRSQYQTTNYSPPLQHHQHQKQQHQNSNLSGTSPDGTAGGSTFNTQHQQLQPDEKSFSTNFSRPPTLQLQTSRESLPTSSSATFNGGEAGSSRFLPSSTIKAESVSINAAVTSGYNSDHPGGAVNNASANFGSSKSSDEPVSVPSSQNVIKTLLSALSIPQSSDSAATGSVVPHNSASAPEIGDGDREVDFCWPPANIDARWSHESGPSVSEKAKKTILHQPSSSCAQAANASRMMFFDQPVKIDIFSIFVHIIINNY</sequence>
<accession>A0A0R3RSK3</accession>
<feature type="compositionally biased region" description="Polar residues" evidence="1">
    <location>
        <begin position="530"/>
        <end position="588"/>
    </location>
</feature>
<dbReference type="STRING" id="1147741.A0A0R3RSK3"/>
<dbReference type="WBParaSite" id="EEL_0000482801-mRNA-1">
    <property type="protein sequence ID" value="EEL_0000482801-mRNA-1"/>
    <property type="gene ID" value="EEL_0000482801"/>
</dbReference>
<protein>
    <submittedName>
        <fullName evidence="3">Protein kinase domain-containing protein</fullName>
    </submittedName>
</protein>
<proteinExistence type="predicted"/>
<feature type="compositionally biased region" description="Polar residues" evidence="1">
    <location>
        <begin position="669"/>
        <end position="682"/>
    </location>
</feature>
<evidence type="ECO:0000256" key="1">
    <source>
        <dbReference type="SAM" id="MobiDB-lite"/>
    </source>
</evidence>
<name>A0A0R3RSK3_9BILA</name>
<dbReference type="Proteomes" id="UP000050640">
    <property type="component" value="Unplaced"/>
</dbReference>
<feature type="region of interest" description="Disordered" evidence="1">
    <location>
        <begin position="190"/>
        <end position="241"/>
    </location>
</feature>
<feature type="compositionally biased region" description="Basic and acidic residues" evidence="1">
    <location>
        <begin position="230"/>
        <end position="240"/>
    </location>
</feature>
<feature type="compositionally biased region" description="Low complexity" evidence="1">
    <location>
        <begin position="452"/>
        <end position="462"/>
    </location>
</feature>
<reference evidence="3" key="1">
    <citation type="submission" date="2017-02" db="UniProtKB">
        <authorList>
            <consortium name="WormBaseParasite"/>
        </authorList>
    </citation>
    <scope>IDENTIFICATION</scope>
</reference>
<evidence type="ECO:0000313" key="2">
    <source>
        <dbReference type="Proteomes" id="UP000050640"/>
    </source>
</evidence>
<dbReference type="AlphaFoldDB" id="A0A0R3RSK3"/>